<evidence type="ECO:0000313" key="9">
    <source>
        <dbReference type="EMBL" id="QBF84916.1"/>
    </source>
</evidence>
<dbReference type="OrthoDB" id="9811314at2"/>
<accession>A0A411PN44</accession>
<dbReference type="GO" id="GO:0006508">
    <property type="term" value="P:proteolysis"/>
    <property type="evidence" value="ECO:0007669"/>
    <property type="project" value="UniProtKB-KW"/>
</dbReference>
<evidence type="ECO:0000256" key="5">
    <source>
        <dbReference type="ARBA" id="ARBA00023049"/>
    </source>
</evidence>
<evidence type="ECO:0000256" key="2">
    <source>
        <dbReference type="ARBA" id="ARBA00022670"/>
    </source>
</evidence>
<dbReference type="PANTHER" id="PTHR43690">
    <property type="entry name" value="NARDILYSIN"/>
    <property type="match status" value="1"/>
</dbReference>
<keyword evidence="10" id="KW-1185">Reference proteome</keyword>
<feature type="domain" description="Peptidase M16 N-terminal" evidence="7">
    <location>
        <begin position="58"/>
        <end position="189"/>
    </location>
</feature>
<feature type="region of interest" description="Disordered" evidence="6">
    <location>
        <begin position="1"/>
        <end position="24"/>
    </location>
</feature>
<sequence>MSASGYAANTSHVPNTNHAPNAKSAQQCQLDSFAKPLFELEQNIEYHQLENGLRVRLLPQPQQQTVNISTLFNVGSRNEPQGQTGYAHLFEHLLFKGSENLPGDGYAQQMNRIGARFNASTFFDFTRYYAQLPKQALALGLYLEADRLRRPVITEDTIANQQGAVLQEMAGAIDNQPYVRQAMEYLLEQVKGTPYGHAVIGSKADLMQADKASLMAFHQHYYRPDYAQMTLIGALPDNTLELIEHEFADWQKSTAAPSRFNDLQIDAKASHGSIVDERGPWPAVLMAWHTVGRNHQDAEAIALLNQYLFQQRDSLLARRTTRAQQTMLHLSYPLALEHHGVANIVLVPRANESLDELATIVETLIDDVVKNGISEPQLCNVKAAYLETKLAKLASPLTLANMLSNSQLRDKRTPLTSPWQRTNQVTSDDMARVAAKYYQHKAVRLDMLPAWYIRSGKTLLEWLPKSWSQWLEEQAL</sequence>
<dbReference type="InterPro" id="IPR011249">
    <property type="entry name" value="Metalloenz_LuxS/M16"/>
</dbReference>
<dbReference type="Proteomes" id="UP000291106">
    <property type="component" value="Chromosome"/>
</dbReference>
<keyword evidence="2" id="KW-0645">Protease</keyword>
<dbReference type="EMBL" id="CP036200">
    <property type="protein sequence ID" value="QBF84916.1"/>
    <property type="molecule type" value="Genomic_DNA"/>
</dbReference>
<dbReference type="KEGG" id="smai:EXU30_14250"/>
<dbReference type="SUPFAM" id="SSF63411">
    <property type="entry name" value="LuxS/MPP-like metallohydrolase"/>
    <property type="match status" value="2"/>
</dbReference>
<protein>
    <submittedName>
        <fullName evidence="9">Insulinase family protein</fullName>
    </submittedName>
</protein>
<evidence type="ECO:0000259" key="7">
    <source>
        <dbReference type="Pfam" id="PF00675"/>
    </source>
</evidence>
<dbReference type="InterPro" id="IPR011765">
    <property type="entry name" value="Pept_M16_N"/>
</dbReference>
<keyword evidence="4" id="KW-0862">Zinc</keyword>
<proteinExistence type="inferred from homology"/>
<keyword evidence="3" id="KW-0378">Hydrolase</keyword>
<name>A0A411PN44_9GAMM</name>
<dbReference type="AlphaFoldDB" id="A0A411PN44"/>
<evidence type="ECO:0000256" key="6">
    <source>
        <dbReference type="SAM" id="MobiDB-lite"/>
    </source>
</evidence>
<dbReference type="GO" id="GO:0008237">
    <property type="term" value="F:metallopeptidase activity"/>
    <property type="evidence" value="ECO:0007669"/>
    <property type="project" value="UniProtKB-KW"/>
</dbReference>
<comment type="similarity">
    <text evidence="1">Belongs to the peptidase M16 family.</text>
</comment>
<feature type="domain" description="Peptidase M16 C-terminal" evidence="8">
    <location>
        <begin position="211"/>
        <end position="382"/>
    </location>
</feature>
<evidence type="ECO:0000313" key="10">
    <source>
        <dbReference type="Proteomes" id="UP000291106"/>
    </source>
</evidence>
<dbReference type="Gene3D" id="3.30.830.10">
    <property type="entry name" value="Metalloenzyme, LuxS/M16 peptidase-like"/>
    <property type="match status" value="2"/>
</dbReference>
<evidence type="ECO:0000256" key="3">
    <source>
        <dbReference type="ARBA" id="ARBA00022801"/>
    </source>
</evidence>
<evidence type="ECO:0000256" key="4">
    <source>
        <dbReference type="ARBA" id="ARBA00022833"/>
    </source>
</evidence>
<gene>
    <name evidence="9" type="ORF">EXU30_14250</name>
</gene>
<evidence type="ECO:0000256" key="1">
    <source>
        <dbReference type="ARBA" id="ARBA00007261"/>
    </source>
</evidence>
<reference evidence="9 10" key="1">
    <citation type="submission" date="2019-02" db="EMBL/GenBank/DDBJ databases">
        <title>Shewanella sp. D4-2 isolated from Dokdo Island.</title>
        <authorList>
            <person name="Baek K."/>
        </authorList>
    </citation>
    <scope>NUCLEOTIDE SEQUENCE [LARGE SCALE GENOMIC DNA]</scope>
    <source>
        <strain evidence="9 10">D4-2</strain>
    </source>
</reference>
<organism evidence="9 10">
    <name type="scientific">Shewanella maritima</name>
    <dbReference type="NCBI Taxonomy" id="2520507"/>
    <lineage>
        <taxon>Bacteria</taxon>
        <taxon>Pseudomonadati</taxon>
        <taxon>Pseudomonadota</taxon>
        <taxon>Gammaproteobacteria</taxon>
        <taxon>Alteromonadales</taxon>
        <taxon>Shewanellaceae</taxon>
        <taxon>Shewanella</taxon>
    </lineage>
</organism>
<dbReference type="InterPro" id="IPR007863">
    <property type="entry name" value="Peptidase_M16_C"/>
</dbReference>
<keyword evidence="5" id="KW-0482">Metalloprotease</keyword>
<dbReference type="Pfam" id="PF05193">
    <property type="entry name" value="Peptidase_M16_C"/>
    <property type="match status" value="1"/>
</dbReference>
<evidence type="ECO:0000259" key="8">
    <source>
        <dbReference type="Pfam" id="PF05193"/>
    </source>
</evidence>
<dbReference type="GO" id="GO:0046872">
    <property type="term" value="F:metal ion binding"/>
    <property type="evidence" value="ECO:0007669"/>
    <property type="project" value="InterPro"/>
</dbReference>
<dbReference type="PANTHER" id="PTHR43690:SF17">
    <property type="entry name" value="PROTEIN YHJJ"/>
    <property type="match status" value="1"/>
</dbReference>
<dbReference type="InterPro" id="IPR050626">
    <property type="entry name" value="Peptidase_M16"/>
</dbReference>
<dbReference type="Pfam" id="PF00675">
    <property type="entry name" value="Peptidase_M16"/>
    <property type="match status" value="1"/>
</dbReference>